<keyword evidence="4 9" id="KW-0539">Nucleus</keyword>
<evidence type="ECO:0000313" key="9">
    <source>
        <dbReference type="EMBL" id="AAZ14945.1"/>
    </source>
</evidence>
<feature type="region of interest" description="Disordered" evidence="5">
    <location>
        <begin position="542"/>
        <end position="582"/>
    </location>
</feature>
<dbReference type="Pfam" id="PF12731">
    <property type="entry name" value="Mating_N"/>
    <property type="match status" value="1"/>
</dbReference>
<protein>
    <submittedName>
        <fullName evidence="9">Homeodomain mating-type protein</fullName>
    </submittedName>
</protein>
<gene>
    <name evidence="9" type="primary">CDB1</name>
</gene>
<feature type="domain" description="Mating-type protein C-terminal" evidence="8">
    <location>
        <begin position="208"/>
        <end position="325"/>
    </location>
</feature>
<dbReference type="InterPro" id="IPR008422">
    <property type="entry name" value="KN_HD"/>
</dbReference>
<dbReference type="Gene3D" id="1.10.10.60">
    <property type="entry name" value="Homeodomain-like"/>
    <property type="match status" value="1"/>
</dbReference>
<evidence type="ECO:0000259" key="6">
    <source>
        <dbReference type="Pfam" id="PF05920"/>
    </source>
</evidence>
<evidence type="ECO:0000259" key="7">
    <source>
        <dbReference type="Pfam" id="PF12731"/>
    </source>
</evidence>
<feature type="domain" description="KN homeodomain" evidence="6">
    <location>
        <begin position="130"/>
        <end position="169"/>
    </location>
</feature>
<dbReference type="Pfam" id="PF05920">
    <property type="entry name" value="Homeobox_KN"/>
    <property type="match status" value="1"/>
</dbReference>
<feature type="region of interest" description="Disordered" evidence="5">
    <location>
        <begin position="247"/>
        <end position="321"/>
    </location>
</feature>
<evidence type="ECO:0000256" key="1">
    <source>
        <dbReference type="ARBA" id="ARBA00005800"/>
    </source>
</evidence>
<keyword evidence="2" id="KW-0238">DNA-binding</keyword>
<proteinExistence type="inferred from homology"/>
<dbReference type="InterPro" id="IPR024441">
    <property type="entry name" value="Homeodomain1_C"/>
</dbReference>
<evidence type="ECO:0000256" key="4">
    <source>
        <dbReference type="ARBA" id="ARBA00023242"/>
    </source>
</evidence>
<dbReference type="GO" id="GO:0006355">
    <property type="term" value="P:regulation of DNA-templated transcription"/>
    <property type="evidence" value="ECO:0007669"/>
    <property type="project" value="InterPro"/>
</dbReference>
<evidence type="ECO:0000256" key="2">
    <source>
        <dbReference type="ARBA" id="ARBA00023125"/>
    </source>
</evidence>
<evidence type="ECO:0000256" key="3">
    <source>
        <dbReference type="ARBA" id="ARBA00023155"/>
    </source>
</evidence>
<evidence type="ECO:0000259" key="8">
    <source>
        <dbReference type="Pfam" id="PF12737"/>
    </source>
</evidence>
<dbReference type="AlphaFoldDB" id="Q1WMN5"/>
<reference evidence="9" key="1">
    <citation type="journal article" date="2006" name="Genetics">
        <title>Evolution of the bipolar mating system of the mushroom Coprinellus disseminatus from its tetrapolar ancestors involves loss of mating-type-specific pheromone receptor function.</title>
        <authorList>
            <person name="James T.Y."/>
            <person name="Srivilai P."/>
            <person name="Kuees U."/>
            <person name="Vilgalys R."/>
        </authorList>
    </citation>
    <scope>NUCLEOTIDE SEQUENCE</scope>
    <source>
        <strain evidence="9">TJ-00-99.1</strain>
    </source>
</reference>
<dbReference type="InterPro" id="IPR009057">
    <property type="entry name" value="Homeodomain-like_sf"/>
</dbReference>
<keyword evidence="3" id="KW-0371">Homeobox</keyword>
<feature type="domain" description="Mating-type protein A-alpha/beta 1 N-terminal" evidence="7">
    <location>
        <begin position="7"/>
        <end position="95"/>
    </location>
</feature>
<accession>Q1WMN5</accession>
<comment type="similarity">
    <text evidence="1">Belongs to the TALE/M-ATYP homeobox family.</text>
</comment>
<organism evidence="9">
    <name type="scientific">Coprinellus disseminatus</name>
    <name type="common">Fairy ink cap fungus</name>
    <dbReference type="NCBI Taxonomy" id="71703"/>
    <lineage>
        <taxon>Eukaryota</taxon>
        <taxon>Fungi</taxon>
        <taxon>Dikarya</taxon>
        <taxon>Basidiomycota</taxon>
        <taxon>Agaricomycotina</taxon>
        <taxon>Agaricomycetes</taxon>
        <taxon>Agaricomycetidae</taxon>
        <taxon>Agaricales</taxon>
        <taxon>Agaricineae</taxon>
        <taxon>Psathyrellaceae</taxon>
        <taxon>Coprinellus</taxon>
    </lineage>
</organism>
<feature type="compositionally biased region" description="Low complexity" evidence="5">
    <location>
        <begin position="276"/>
        <end position="289"/>
    </location>
</feature>
<dbReference type="Pfam" id="PF12737">
    <property type="entry name" value="Mating_C"/>
    <property type="match status" value="1"/>
</dbReference>
<dbReference type="EMBL" id="DQ056229">
    <property type="protein sequence ID" value="AAZ14945.1"/>
    <property type="molecule type" value="Genomic_DNA"/>
</dbReference>
<sequence>MRPLAPAPSLDAESDAFAISALKCLEAQFFAALEDDEGHLLSQFHSSWAHFQSQLENLHPRLTPAAVEDITRFAVLMATISHSLVETTSTDALDQFGDLLQGEVVAPPIGDNRIPPTSSSPSYIVPSLHWLRANLHNPYPPRAARSAIAKKSKSPMKDVDAWFLDVRKRIGWSQMRHSRFGNRKADIVDAATRFFTGSDPHRPLESVVESEFASIAATVDELYFEKCAGSALASHLDEAVKDLTPHLQASLSKSRRTTRSHPYPTPERSPVLKAKTLSTPEPSSLESPPAKASIQRKKRSRSPYTDSPTDNEKEQVRPTKRSRFVAQSLCLGDFSPFKSQTFDPASPHSWRYPPLEKSRLPSLVKGPHQTPNASTLLPLPGLRVCPPHRLCYRSLRTIFWLRLRTAHPPTRQRFPRPLPATLLGPPTPSSLRLCTVTPPLVSAGSSLRLIPRSQFVQAIFPYHFLSSSILLTIPCPPMFWSISTPIHVVVVLIVLTCDSVDTSITGYDMNFDNFGAGMYGGAMNSFGDSLWSGTPQLHSLASTSQSGSSASTLTSQLNVSPPSSTGVYDVASPSSPSPAKLPSALLTDKARELMELEARCAALRSELAGAS</sequence>
<dbReference type="SUPFAM" id="SSF46689">
    <property type="entry name" value="Homeodomain-like"/>
    <property type="match status" value="1"/>
</dbReference>
<feature type="compositionally biased region" description="Low complexity" evidence="5">
    <location>
        <begin position="571"/>
        <end position="582"/>
    </location>
</feature>
<dbReference type="InterPro" id="IPR024333">
    <property type="entry name" value="Mating-type_A-alpha/beta_1_N"/>
</dbReference>
<dbReference type="GO" id="GO:0003677">
    <property type="term" value="F:DNA binding"/>
    <property type="evidence" value="ECO:0007669"/>
    <property type="project" value="UniProtKB-KW"/>
</dbReference>
<feature type="compositionally biased region" description="Low complexity" evidence="5">
    <location>
        <begin position="542"/>
        <end position="557"/>
    </location>
</feature>
<name>Q1WMN5_COPDI</name>
<evidence type="ECO:0000256" key="5">
    <source>
        <dbReference type="SAM" id="MobiDB-lite"/>
    </source>
</evidence>